<organism evidence="2 3">
    <name type="scientific">Arthrobotrys conoides</name>
    <dbReference type="NCBI Taxonomy" id="74498"/>
    <lineage>
        <taxon>Eukaryota</taxon>
        <taxon>Fungi</taxon>
        <taxon>Dikarya</taxon>
        <taxon>Ascomycota</taxon>
        <taxon>Pezizomycotina</taxon>
        <taxon>Orbiliomycetes</taxon>
        <taxon>Orbiliales</taxon>
        <taxon>Orbiliaceae</taxon>
        <taxon>Arthrobotrys</taxon>
    </lineage>
</organism>
<dbReference type="EMBL" id="JAVHJM010000001">
    <property type="protein sequence ID" value="KAK6520104.1"/>
    <property type="molecule type" value="Genomic_DNA"/>
</dbReference>
<reference evidence="2 3" key="1">
    <citation type="submission" date="2019-10" db="EMBL/GenBank/DDBJ databases">
        <authorList>
            <person name="Palmer J.M."/>
        </authorList>
    </citation>
    <scope>NUCLEOTIDE SEQUENCE [LARGE SCALE GENOMIC DNA]</scope>
    <source>
        <strain evidence="2 3">TWF506</strain>
    </source>
</reference>
<evidence type="ECO:0000313" key="2">
    <source>
        <dbReference type="EMBL" id="KAK6520104.1"/>
    </source>
</evidence>
<feature type="region of interest" description="Disordered" evidence="1">
    <location>
        <begin position="1"/>
        <end position="25"/>
    </location>
</feature>
<evidence type="ECO:0000313" key="3">
    <source>
        <dbReference type="Proteomes" id="UP001307849"/>
    </source>
</evidence>
<name>A0AAN8NDT6_9PEZI</name>
<gene>
    <name evidence="2" type="ORF">TWF506_000391</name>
</gene>
<dbReference type="Proteomes" id="UP001307849">
    <property type="component" value="Unassembled WGS sequence"/>
</dbReference>
<accession>A0AAN8NDT6</accession>
<evidence type="ECO:0000256" key="1">
    <source>
        <dbReference type="SAM" id="MobiDB-lite"/>
    </source>
</evidence>
<sequence length="249" mass="28420">MAPSALRSDQLQTSATPSYEDPTHVQLNPSKAVYRKFKPKPREPSPPIALVQAEWEERLQQMPLPSRKVFDETTHPRTCRVEVANPTLHPTPVPTMIIAELNDMGIRFTSFGFQVLDLAYSRAAPENVLHGPLAISRLARLLYTVLSNLNYDLKVERMNVNSGAFRLFDVLYSNSDLFRNMIESELDHCGRPRVITCDLPSHAMWVWASLMLDNKLVEQKDVKSLPAPDLQEELTNLFRGLKPDPKYYF</sequence>
<keyword evidence="3" id="KW-1185">Reference proteome</keyword>
<comment type="caution">
    <text evidence="2">The sequence shown here is derived from an EMBL/GenBank/DDBJ whole genome shotgun (WGS) entry which is preliminary data.</text>
</comment>
<proteinExistence type="predicted"/>
<feature type="compositionally biased region" description="Polar residues" evidence="1">
    <location>
        <begin position="7"/>
        <end position="17"/>
    </location>
</feature>
<protein>
    <submittedName>
        <fullName evidence="2">Uncharacterized protein</fullName>
    </submittedName>
</protein>
<dbReference type="AlphaFoldDB" id="A0AAN8NDT6"/>